<dbReference type="Gene3D" id="3.10.450.40">
    <property type="match status" value="1"/>
</dbReference>
<dbReference type="GO" id="GO:0160154">
    <property type="term" value="F:tRNA pseudouridine(38/39) synthase activity"/>
    <property type="evidence" value="ECO:0007669"/>
    <property type="project" value="UniProtKB-EC"/>
</dbReference>
<dbReference type="AlphaFoldDB" id="A0A2I0B8E7"/>
<dbReference type="GO" id="GO:0009507">
    <property type="term" value="C:chloroplast"/>
    <property type="evidence" value="ECO:0007669"/>
    <property type="project" value="TreeGrafter"/>
</dbReference>
<feature type="compositionally biased region" description="Basic and acidic residues" evidence="1">
    <location>
        <begin position="69"/>
        <end position="84"/>
    </location>
</feature>
<dbReference type="FunFam" id="3.10.450.40:FF:000016">
    <property type="entry name" value="Predicted protein"/>
    <property type="match status" value="1"/>
</dbReference>
<sequence length="257" mass="28383">MAEEATETARSVAGERPELEEVMDLEAGITDDSISAGPGEDHHGGEEKASENGGSKRGREEIDGDEAEGAAKKPMVERSAEEERLEKFEDMACEEDEEVARAESVEGKDGKELVSVQLGPKIFCSSVEMFDYFYKLLHHWPPNLNINKYEQMVLLDLLKRGHSDSAKKIGEGIKAFQVRYHPMFKSKCFFLLRVDGSEDDFSFRKCVDHLIPLPANMKPATTSNGMKASRHQKGSGGRGRGHGRGGRGGRGRGNRGR</sequence>
<dbReference type="EMBL" id="KZ451906">
    <property type="protein sequence ID" value="PKA64066.1"/>
    <property type="molecule type" value="Genomic_DNA"/>
</dbReference>
<gene>
    <name evidence="2" type="primary">DCL</name>
    <name evidence="2" type="ORF">AXF42_Ash005078</name>
</gene>
<protein>
    <submittedName>
        <fullName evidence="2">Protein DCL, chloroplastic</fullName>
        <ecNumber evidence="2">5.4.99.45</ecNumber>
    </submittedName>
</protein>
<dbReference type="InterPro" id="IPR044673">
    <property type="entry name" value="DCL-like"/>
</dbReference>
<evidence type="ECO:0000313" key="2">
    <source>
        <dbReference type="EMBL" id="PKA64066.1"/>
    </source>
</evidence>
<dbReference type="STRING" id="1088818.A0A2I0B8E7"/>
<dbReference type="PANTHER" id="PTHR33415:SF12">
    <property type="entry name" value="PROTEIN EMBRYO DEFECTIVE 514"/>
    <property type="match status" value="1"/>
</dbReference>
<keyword evidence="3" id="KW-1185">Reference proteome</keyword>
<name>A0A2I0B8E7_9ASPA</name>
<feature type="region of interest" description="Disordered" evidence="1">
    <location>
        <begin position="218"/>
        <end position="257"/>
    </location>
</feature>
<feature type="compositionally biased region" description="Basic and acidic residues" evidence="1">
    <location>
        <begin position="39"/>
        <end position="50"/>
    </location>
</feature>
<feature type="region of interest" description="Disordered" evidence="1">
    <location>
        <begin position="1"/>
        <end position="84"/>
    </location>
</feature>
<dbReference type="GO" id="GO:0009658">
    <property type="term" value="P:chloroplast organization"/>
    <property type="evidence" value="ECO:0007669"/>
    <property type="project" value="TreeGrafter"/>
</dbReference>
<organism evidence="2 3">
    <name type="scientific">Apostasia shenzhenica</name>
    <dbReference type="NCBI Taxonomy" id="1088818"/>
    <lineage>
        <taxon>Eukaryota</taxon>
        <taxon>Viridiplantae</taxon>
        <taxon>Streptophyta</taxon>
        <taxon>Embryophyta</taxon>
        <taxon>Tracheophyta</taxon>
        <taxon>Spermatophyta</taxon>
        <taxon>Magnoliopsida</taxon>
        <taxon>Liliopsida</taxon>
        <taxon>Asparagales</taxon>
        <taxon>Orchidaceae</taxon>
        <taxon>Apostasioideae</taxon>
        <taxon>Apostasia</taxon>
    </lineage>
</organism>
<evidence type="ECO:0000313" key="3">
    <source>
        <dbReference type="Proteomes" id="UP000236161"/>
    </source>
</evidence>
<accession>A0A2I0B8E7</accession>
<dbReference type="GO" id="GO:0005634">
    <property type="term" value="C:nucleus"/>
    <property type="evidence" value="ECO:0007669"/>
    <property type="project" value="TreeGrafter"/>
</dbReference>
<feature type="compositionally biased region" description="Basic residues" evidence="1">
    <location>
        <begin position="228"/>
        <end position="257"/>
    </location>
</feature>
<evidence type="ECO:0000256" key="1">
    <source>
        <dbReference type="SAM" id="MobiDB-lite"/>
    </source>
</evidence>
<dbReference type="PANTHER" id="PTHR33415">
    <property type="entry name" value="PROTEIN EMBRYO DEFECTIVE 514"/>
    <property type="match status" value="1"/>
</dbReference>
<proteinExistence type="predicted"/>
<dbReference type="Pfam" id="PF11523">
    <property type="entry name" value="DUF3223"/>
    <property type="match status" value="1"/>
</dbReference>
<keyword evidence="2" id="KW-0413">Isomerase</keyword>
<dbReference type="GO" id="GO:0017126">
    <property type="term" value="P:nucleologenesis"/>
    <property type="evidence" value="ECO:0007669"/>
    <property type="project" value="TreeGrafter"/>
</dbReference>
<reference evidence="2 3" key="1">
    <citation type="journal article" date="2017" name="Nature">
        <title>The Apostasia genome and the evolution of orchids.</title>
        <authorList>
            <person name="Zhang G.Q."/>
            <person name="Liu K.W."/>
            <person name="Li Z."/>
            <person name="Lohaus R."/>
            <person name="Hsiao Y.Y."/>
            <person name="Niu S.C."/>
            <person name="Wang J.Y."/>
            <person name="Lin Y.C."/>
            <person name="Xu Q."/>
            <person name="Chen L.J."/>
            <person name="Yoshida K."/>
            <person name="Fujiwara S."/>
            <person name="Wang Z.W."/>
            <person name="Zhang Y.Q."/>
            <person name="Mitsuda N."/>
            <person name="Wang M."/>
            <person name="Liu G.H."/>
            <person name="Pecoraro L."/>
            <person name="Huang H.X."/>
            <person name="Xiao X.J."/>
            <person name="Lin M."/>
            <person name="Wu X.Y."/>
            <person name="Wu W.L."/>
            <person name="Chen Y.Y."/>
            <person name="Chang S.B."/>
            <person name="Sakamoto S."/>
            <person name="Ohme-Takagi M."/>
            <person name="Yagi M."/>
            <person name="Zeng S.J."/>
            <person name="Shen C.Y."/>
            <person name="Yeh C.M."/>
            <person name="Luo Y.B."/>
            <person name="Tsai W.C."/>
            <person name="Van de Peer Y."/>
            <person name="Liu Z.J."/>
        </authorList>
    </citation>
    <scope>NUCLEOTIDE SEQUENCE [LARGE SCALE GENOMIC DNA]</scope>
    <source>
        <strain evidence="3">cv. Shenzhen</strain>
        <tissue evidence="2">Stem</tissue>
    </source>
</reference>
<dbReference type="OrthoDB" id="409625at2759"/>
<dbReference type="GO" id="GO:1901259">
    <property type="term" value="P:chloroplast rRNA processing"/>
    <property type="evidence" value="ECO:0007669"/>
    <property type="project" value="TreeGrafter"/>
</dbReference>
<dbReference type="Proteomes" id="UP000236161">
    <property type="component" value="Unassembled WGS sequence"/>
</dbReference>
<dbReference type="EC" id="5.4.99.45" evidence="2"/>